<gene>
    <name evidence="7" type="ORF">CAPTEDRAFT_196839</name>
</gene>
<dbReference type="PROSITE" id="PS50262">
    <property type="entry name" value="G_PROTEIN_RECEP_F1_2"/>
    <property type="match status" value="1"/>
</dbReference>
<dbReference type="OMA" id="PTTHITD"/>
<reference evidence="9" key="1">
    <citation type="submission" date="2012-12" db="EMBL/GenBank/DDBJ databases">
        <authorList>
            <person name="Hellsten U."/>
            <person name="Grimwood J."/>
            <person name="Chapman J.A."/>
            <person name="Shapiro H."/>
            <person name="Aerts A."/>
            <person name="Otillar R.P."/>
            <person name="Terry A.Y."/>
            <person name="Boore J.L."/>
            <person name="Simakov O."/>
            <person name="Marletaz F."/>
            <person name="Cho S.-J."/>
            <person name="Edsinger-Gonzales E."/>
            <person name="Havlak P."/>
            <person name="Kuo D.-H."/>
            <person name="Larsson T."/>
            <person name="Lv J."/>
            <person name="Arendt D."/>
            <person name="Savage R."/>
            <person name="Osoegawa K."/>
            <person name="de Jong P."/>
            <person name="Lindberg D.R."/>
            <person name="Seaver E.C."/>
            <person name="Weisblat D.A."/>
            <person name="Putnam N.H."/>
            <person name="Grigoriev I.V."/>
            <person name="Rokhsar D.S."/>
        </authorList>
    </citation>
    <scope>NUCLEOTIDE SEQUENCE</scope>
    <source>
        <strain evidence="9">I ESC-2004</strain>
    </source>
</reference>
<evidence type="ECO:0000259" key="6">
    <source>
        <dbReference type="PROSITE" id="PS50262"/>
    </source>
</evidence>
<dbReference type="EMBL" id="KB292234">
    <property type="protein sequence ID" value="ELU17916.1"/>
    <property type="molecule type" value="Genomic_DNA"/>
</dbReference>
<dbReference type="EnsemblMetazoa" id="CapteT196839">
    <property type="protein sequence ID" value="CapteP196839"/>
    <property type="gene ID" value="CapteG196839"/>
</dbReference>
<dbReference type="PRINTS" id="PR00237">
    <property type="entry name" value="GPCRRHODOPSN"/>
</dbReference>
<keyword evidence="3 5" id="KW-1133">Transmembrane helix</keyword>
<protein>
    <recommendedName>
        <fullName evidence="6">G-protein coupled receptors family 1 profile domain-containing protein</fullName>
    </recommendedName>
</protein>
<dbReference type="EMBL" id="AMQN01003912">
    <property type="status" value="NOT_ANNOTATED_CDS"/>
    <property type="molecule type" value="Genomic_DNA"/>
</dbReference>
<sequence>MAEDQATESCSMYTFILCVIIIGAICILGLVGNLTSLFVLVKHKTETVTIFLLQSICVSDSLLLLTSVVVYCLPEGFAYARRQGYTNGDATVYMVNVWPFAMIAHTLTIWLTLLVTFTRYGAVCKPQQNFKSQNLRHTRLQVFGVVALSVLYNIPRFFEHRPIRRIPQSNASLNGSSEDIVINLGDDKLYQIIYSNVSYFAIMYIVPLTSLSYMNFSLIRALKKLNQKRKLMTGRDKTPNDQITLCVVITVCVFVVCQTPALINQIFWAALSQEDRECGKFHFYYTKLSDVLVVVNSACNIIIYCLCGKGFRDMFFQAICHRFTSTGTGNRNNSPRDVATDAKVTLLRNKDGEQENVAEV</sequence>
<dbReference type="Proteomes" id="UP000014760">
    <property type="component" value="Unassembled WGS sequence"/>
</dbReference>
<feature type="transmembrane region" description="Helical" evidence="5">
    <location>
        <begin position="288"/>
        <end position="307"/>
    </location>
</feature>
<evidence type="ECO:0000256" key="1">
    <source>
        <dbReference type="ARBA" id="ARBA00004370"/>
    </source>
</evidence>
<dbReference type="AlphaFoldDB" id="R7VL30"/>
<evidence type="ECO:0000313" key="8">
    <source>
        <dbReference type="EnsemblMetazoa" id="CapteP196839"/>
    </source>
</evidence>
<feature type="transmembrane region" description="Helical" evidence="5">
    <location>
        <begin position="48"/>
        <end position="71"/>
    </location>
</feature>
<keyword evidence="4 5" id="KW-0472">Membrane</keyword>
<reference evidence="7 9" key="2">
    <citation type="journal article" date="2013" name="Nature">
        <title>Insights into bilaterian evolution from three spiralian genomes.</title>
        <authorList>
            <person name="Simakov O."/>
            <person name="Marletaz F."/>
            <person name="Cho S.J."/>
            <person name="Edsinger-Gonzales E."/>
            <person name="Havlak P."/>
            <person name="Hellsten U."/>
            <person name="Kuo D.H."/>
            <person name="Larsson T."/>
            <person name="Lv J."/>
            <person name="Arendt D."/>
            <person name="Savage R."/>
            <person name="Osoegawa K."/>
            <person name="de Jong P."/>
            <person name="Grimwood J."/>
            <person name="Chapman J.A."/>
            <person name="Shapiro H."/>
            <person name="Aerts A."/>
            <person name="Otillar R.P."/>
            <person name="Terry A.Y."/>
            <person name="Boore J.L."/>
            <person name="Grigoriev I.V."/>
            <person name="Lindberg D.R."/>
            <person name="Seaver E.C."/>
            <person name="Weisblat D.A."/>
            <person name="Putnam N.H."/>
            <person name="Rokhsar D.S."/>
        </authorList>
    </citation>
    <scope>NUCLEOTIDE SEQUENCE</scope>
    <source>
        <strain evidence="7 9">I ESC-2004</strain>
    </source>
</reference>
<evidence type="ECO:0000256" key="2">
    <source>
        <dbReference type="ARBA" id="ARBA00022692"/>
    </source>
</evidence>
<keyword evidence="2 5" id="KW-0812">Transmembrane</keyword>
<dbReference type="OrthoDB" id="10011262at2759"/>
<feature type="transmembrane region" description="Helical" evidence="5">
    <location>
        <begin position="197"/>
        <end position="222"/>
    </location>
</feature>
<dbReference type="PANTHER" id="PTHR46641:SF2">
    <property type="entry name" value="FMRFAMIDE RECEPTOR"/>
    <property type="match status" value="1"/>
</dbReference>
<dbReference type="CDD" id="cd14978">
    <property type="entry name" value="7tmA_FMRFamide_R-like"/>
    <property type="match status" value="1"/>
</dbReference>
<dbReference type="Gene3D" id="1.20.1070.10">
    <property type="entry name" value="Rhodopsin 7-helix transmembrane proteins"/>
    <property type="match status" value="1"/>
</dbReference>
<name>R7VL30_CAPTE</name>
<evidence type="ECO:0000256" key="3">
    <source>
        <dbReference type="ARBA" id="ARBA00022989"/>
    </source>
</evidence>
<dbReference type="InterPro" id="IPR017452">
    <property type="entry name" value="GPCR_Rhodpsn_7TM"/>
</dbReference>
<dbReference type="PANTHER" id="PTHR46641">
    <property type="entry name" value="FMRFAMIDE RECEPTOR-RELATED"/>
    <property type="match status" value="1"/>
</dbReference>
<reference evidence="8" key="3">
    <citation type="submission" date="2015-06" db="UniProtKB">
        <authorList>
            <consortium name="EnsemblMetazoa"/>
        </authorList>
    </citation>
    <scope>IDENTIFICATION</scope>
</reference>
<keyword evidence="9" id="KW-1185">Reference proteome</keyword>
<dbReference type="Pfam" id="PF00001">
    <property type="entry name" value="7tm_1"/>
    <property type="match status" value="1"/>
</dbReference>
<dbReference type="STRING" id="283909.R7VL30"/>
<dbReference type="GO" id="GO:0016020">
    <property type="term" value="C:membrane"/>
    <property type="evidence" value="ECO:0007669"/>
    <property type="project" value="UniProtKB-SubCell"/>
</dbReference>
<feature type="transmembrane region" description="Helical" evidence="5">
    <location>
        <begin position="91"/>
        <end position="117"/>
    </location>
</feature>
<proteinExistence type="predicted"/>
<comment type="subcellular location">
    <subcellularLocation>
        <location evidence="1">Membrane</location>
    </subcellularLocation>
</comment>
<dbReference type="GO" id="GO:0004930">
    <property type="term" value="F:G protein-coupled receptor activity"/>
    <property type="evidence" value="ECO:0007669"/>
    <property type="project" value="InterPro"/>
</dbReference>
<dbReference type="InterPro" id="IPR052954">
    <property type="entry name" value="GPCR-Ligand_Int"/>
</dbReference>
<feature type="transmembrane region" description="Helical" evidence="5">
    <location>
        <begin position="12"/>
        <end position="41"/>
    </location>
</feature>
<dbReference type="InterPro" id="IPR000276">
    <property type="entry name" value="GPCR_Rhodpsn"/>
</dbReference>
<feature type="domain" description="G-protein coupled receptors family 1 profile" evidence="6">
    <location>
        <begin position="32"/>
        <end position="304"/>
    </location>
</feature>
<evidence type="ECO:0000313" key="7">
    <source>
        <dbReference type="EMBL" id="ELU17916.1"/>
    </source>
</evidence>
<organism evidence="7">
    <name type="scientific">Capitella teleta</name>
    <name type="common">Polychaete worm</name>
    <dbReference type="NCBI Taxonomy" id="283909"/>
    <lineage>
        <taxon>Eukaryota</taxon>
        <taxon>Metazoa</taxon>
        <taxon>Spiralia</taxon>
        <taxon>Lophotrochozoa</taxon>
        <taxon>Annelida</taxon>
        <taxon>Polychaeta</taxon>
        <taxon>Sedentaria</taxon>
        <taxon>Scolecida</taxon>
        <taxon>Capitellidae</taxon>
        <taxon>Capitella</taxon>
    </lineage>
</organism>
<evidence type="ECO:0000256" key="4">
    <source>
        <dbReference type="ARBA" id="ARBA00023136"/>
    </source>
</evidence>
<accession>R7VL30</accession>
<feature type="transmembrane region" description="Helical" evidence="5">
    <location>
        <begin position="243"/>
        <end position="268"/>
    </location>
</feature>
<evidence type="ECO:0000313" key="9">
    <source>
        <dbReference type="Proteomes" id="UP000014760"/>
    </source>
</evidence>
<dbReference type="HOGENOM" id="CLU_009579_24_7_1"/>
<dbReference type="SUPFAM" id="SSF81321">
    <property type="entry name" value="Family A G protein-coupled receptor-like"/>
    <property type="match status" value="1"/>
</dbReference>
<evidence type="ECO:0000256" key="5">
    <source>
        <dbReference type="SAM" id="Phobius"/>
    </source>
</evidence>